<reference evidence="2 3" key="1">
    <citation type="journal article" date="2011" name="J. Bacteriol.">
        <title>Complete genome sequence of the industrial strain Bacillus megaterium WSH-002.</title>
        <authorList>
            <person name="Liu L."/>
            <person name="Li Y."/>
            <person name="Zhang J."/>
            <person name="Zou W."/>
            <person name="Zhou Z."/>
            <person name="Liu J."/>
            <person name="Li X."/>
            <person name="Wang L."/>
            <person name="Chen J."/>
        </authorList>
    </citation>
    <scope>NUCLEOTIDE SEQUENCE [LARGE SCALE GENOMIC DNA]</scope>
    <source>
        <strain evidence="2 3">WSH-002</strain>
    </source>
</reference>
<protein>
    <submittedName>
        <fullName evidence="2">Transcription accessory protein</fullName>
    </submittedName>
</protein>
<dbReference type="InterPro" id="IPR012340">
    <property type="entry name" value="NA-bd_OB-fold"/>
</dbReference>
<dbReference type="InterPro" id="IPR023319">
    <property type="entry name" value="Tex-like_HTH_dom_sf"/>
</dbReference>
<evidence type="ECO:0000259" key="1">
    <source>
        <dbReference type="PROSITE" id="PS50126"/>
    </source>
</evidence>
<dbReference type="GO" id="GO:0006412">
    <property type="term" value="P:translation"/>
    <property type="evidence" value="ECO:0007669"/>
    <property type="project" value="TreeGrafter"/>
</dbReference>
<dbReference type="InterPro" id="IPR041692">
    <property type="entry name" value="HHH_9"/>
</dbReference>
<dbReference type="Pfam" id="PF12836">
    <property type="entry name" value="HHH_3"/>
    <property type="match status" value="1"/>
</dbReference>
<dbReference type="EMBL" id="CP003017">
    <property type="protein sequence ID" value="AEN91873.1"/>
    <property type="molecule type" value="Genomic_DNA"/>
</dbReference>
<dbReference type="Gene3D" id="1.10.10.650">
    <property type="entry name" value="RuvA domain 2-like"/>
    <property type="match status" value="1"/>
</dbReference>
<evidence type="ECO:0000313" key="2">
    <source>
        <dbReference type="EMBL" id="AEN91873.1"/>
    </source>
</evidence>
<dbReference type="Pfam" id="PF17674">
    <property type="entry name" value="HHH_9"/>
    <property type="match status" value="1"/>
</dbReference>
<dbReference type="Proteomes" id="UP000001283">
    <property type="component" value="Chromosome"/>
</dbReference>
<dbReference type="Gene3D" id="1.10.3500.10">
    <property type="entry name" value="Tex N-terminal region-like"/>
    <property type="match status" value="1"/>
</dbReference>
<dbReference type="SMART" id="SM00732">
    <property type="entry name" value="YqgFc"/>
    <property type="match status" value="1"/>
</dbReference>
<dbReference type="FunFam" id="1.10.10.650:FF:000001">
    <property type="entry name" value="S1 RNA-binding domain 1"/>
    <property type="match status" value="1"/>
</dbReference>
<dbReference type="SUPFAM" id="SSF53098">
    <property type="entry name" value="Ribonuclease H-like"/>
    <property type="match status" value="1"/>
</dbReference>
<dbReference type="InterPro" id="IPR032639">
    <property type="entry name" value="Tex_YqgF"/>
</dbReference>
<dbReference type="SMART" id="SM00316">
    <property type="entry name" value="S1"/>
    <property type="match status" value="1"/>
</dbReference>
<dbReference type="InterPro" id="IPR044146">
    <property type="entry name" value="S1_Tex"/>
</dbReference>
<dbReference type="RefSeq" id="WP_014461965.1">
    <property type="nucleotide sequence ID" value="NC_017138.1"/>
</dbReference>
<dbReference type="GO" id="GO:0006139">
    <property type="term" value="P:nucleobase-containing compound metabolic process"/>
    <property type="evidence" value="ECO:0007669"/>
    <property type="project" value="InterPro"/>
</dbReference>
<dbReference type="InterPro" id="IPR018974">
    <property type="entry name" value="Tex-like_N"/>
</dbReference>
<dbReference type="InterPro" id="IPR037027">
    <property type="entry name" value="YqgF/RNaseH-like_dom_sf"/>
</dbReference>
<dbReference type="Gene3D" id="2.40.50.140">
    <property type="entry name" value="Nucleic acid-binding proteins"/>
    <property type="match status" value="1"/>
</dbReference>
<dbReference type="Pfam" id="PF00575">
    <property type="entry name" value="S1"/>
    <property type="match status" value="1"/>
</dbReference>
<dbReference type="Pfam" id="PF16921">
    <property type="entry name" value="Tex_YqgF"/>
    <property type="match status" value="1"/>
</dbReference>
<dbReference type="InterPro" id="IPR012337">
    <property type="entry name" value="RNaseH-like_sf"/>
</dbReference>
<dbReference type="PROSITE" id="PS50126">
    <property type="entry name" value="S1"/>
    <property type="match status" value="1"/>
</dbReference>
<dbReference type="AlphaFoldDB" id="A0A8D3X3V9"/>
<dbReference type="PANTHER" id="PTHR10724:SF10">
    <property type="entry name" value="S1 RNA-BINDING DOMAIN-CONTAINING PROTEIN 1"/>
    <property type="match status" value="1"/>
</dbReference>
<dbReference type="SUPFAM" id="SSF47781">
    <property type="entry name" value="RuvA domain 2-like"/>
    <property type="match status" value="2"/>
</dbReference>
<dbReference type="CDD" id="cd05685">
    <property type="entry name" value="S1_Tex"/>
    <property type="match status" value="1"/>
</dbReference>
<dbReference type="KEGG" id="bmh:BMWSH_4995"/>
<dbReference type="SUPFAM" id="SSF50249">
    <property type="entry name" value="Nucleic acid-binding proteins"/>
    <property type="match status" value="1"/>
</dbReference>
<dbReference type="FunFam" id="2.40.50.140:FF:000051">
    <property type="entry name" value="RNA-binding transcriptional accessory protein"/>
    <property type="match status" value="1"/>
</dbReference>
<dbReference type="Pfam" id="PF09371">
    <property type="entry name" value="Tex_N"/>
    <property type="match status" value="1"/>
</dbReference>
<dbReference type="InterPro" id="IPR006641">
    <property type="entry name" value="YqgF/RNaseH-like_dom"/>
</dbReference>
<dbReference type="Gene3D" id="1.10.150.310">
    <property type="entry name" value="Tex RuvX-like domain-like"/>
    <property type="match status" value="1"/>
</dbReference>
<dbReference type="GO" id="GO:0003735">
    <property type="term" value="F:structural constituent of ribosome"/>
    <property type="evidence" value="ECO:0007669"/>
    <property type="project" value="TreeGrafter"/>
</dbReference>
<feature type="domain" description="S1 motif" evidence="1">
    <location>
        <begin position="651"/>
        <end position="720"/>
    </location>
</feature>
<dbReference type="FunFam" id="1.10.150.310:FF:000001">
    <property type="entry name" value="RNA-binding transcriptional accessory protein"/>
    <property type="match status" value="1"/>
</dbReference>
<organism evidence="2 3">
    <name type="scientific">Priestia megaterium (strain WSH-002)</name>
    <name type="common">Bacillus megaterium</name>
    <dbReference type="NCBI Taxonomy" id="1006007"/>
    <lineage>
        <taxon>Bacteria</taxon>
        <taxon>Bacillati</taxon>
        <taxon>Bacillota</taxon>
        <taxon>Bacilli</taxon>
        <taxon>Bacillales</taxon>
        <taxon>Bacillaceae</taxon>
        <taxon>Priestia</taxon>
    </lineage>
</organism>
<evidence type="ECO:0000313" key="3">
    <source>
        <dbReference type="Proteomes" id="UP000001283"/>
    </source>
</evidence>
<accession>A0A8D3X3V9</accession>
<dbReference type="Gene3D" id="3.30.420.140">
    <property type="entry name" value="YqgF/RNase H-like domain"/>
    <property type="match status" value="1"/>
</dbReference>
<dbReference type="InterPro" id="IPR003029">
    <property type="entry name" value="S1_domain"/>
</dbReference>
<sequence>MSVATKLDNQIVQRVSKEVEISQKQVQNVIALVEDGNTVPFIARYRKEQTGALDEVQIRNILDSWNYLMNLEERKEEVLRLIEEQGKLTEELAAQIHQAKKLQQVEDLYRPFKQKRRTKATVAKEKGLEPLAQWLLSFPRSDVKNEAQAYINEEVGVQSSDEAIQGALDIVAEQISDEASYRQWIRTTTVKDGIIVTSVKDPEKDEKNIYEMYYEYTEAVKRIVPHRILAMNRGEKDGILKVNIDAPTDRILSYLHKQVIKKRDSSAESYIISAIEDAYKRLIEPSIEREIRKELSEKAEERAIHIFSENLRKLLLQPPLKGKVVLGVDPAFRTGCKLAVVDETGKVLKIDVIYPHPPVRKAAEAQNKLKKMFAEYPIEVVAIGNGTASRETEQFVADVLKEIENPVYYLIVNEAGASVYSASDVAREEFPDFQVEERSAVSIARRLQDPLAELVKIDPKSVGVGQYQHDVSQKQLNDSLTFIVETVVNQVGVNANTASASLLQYVAGLNKTVAQNIVKYRDENGKFSNRKQLKKIPRLGAKTYEQCIGFLRIIEGEEPLDRTGIHPETYGDVKKLLKKAEVKETELGTEKVKEALKHISLPEISEELSIGELTLKDIIEALVRPERDPRDELPKPLLRQDILKLEDLAKGIQLEGTVRNVVDFGAFIDIGVKQDGLVHISKLTNRYVKHPLDVVSVGDLVNVWVEDVDMKKGRVALTMIPPHQ</sequence>
<gene>
    <name evidence="2" type="ORF">BMWSH_4995</name>
</gene>
<dbReference type="PANTHER" id="PTHR10724">
    <property type="entry name" value="30S RIBOSOMAL PROTEIN S1"/>
    <property type="match status" value="1"/>
</dbReference>
<dbReference type="Pfam" id="PF22706">
    <property type="entry name" value="Tex_central_region"/>
    <property type="match status" value="1"/>
</dbReference>
<dbReference type="FunFam" id="3.30.420.140:FF:000001">
    <property type="entry name" value="RNA-binding transcriptional accessory protein"/>
    <property type="match status" value="1"/>
</dbReference>
<name>A0A8D3X3V9_PRIMW</name>
<dbReference type="GO" id="GO:0005737">
    <property type="term" value="C:cytoplasm"/>
    <property type="evidence" value="ECO:0007669"/>
    <property type="project" value="UniProtKB-ARBA"/>
</dbReference>
<proteinExistence type="predicted"/>
<dbReference type="GO" id="GO:0003729">
    <property type="term" value="F:mRNA binding"/>
    <property type="evidence" value="ECO:0007669"/>
    <property type="project" value="UniProtKB-ARBA"/>
</dbReference>
<dbReference type="InterPro" id="IPR010994">
    <property type="entry name" value="RuvA_2-like"/>
</dbReference>
<dbReference type="InterPro" id="IPR050437">
    <property type="entry name" value="Ribos_protein_bS1-like"/>
</dbReference>
<dbReference type="InterPro" id="IPR023323">
    <property type="entry name" value="Tex-like_dom_sf"/>
</dbReference>
<dbReference type="SUPFAM" id="SSF158832">
    <property type="entry name" value="Tex N-terminal region-like"/>
    <property type="match status" value="1"/>
</dbReference>
<dbReference type="InterPro" id="IPR055179">
    <property type="entry name" value="Tex-like_central_region"/>
</dbReference>